<dbReference type="EMBL" id="LT670818">
    <property type="protein sequence ID" value="SHG39001.1"/>
    <property type="molecule type" value="Genomic_DNA"/>
</dbReference>
<gene>
    <name evidence="1" type="ORF">SAMN05444169_2175</name>
</gene>
<dbReference type="Proteomes" id="UP000190675">
    <property type="component" value="Chromosome I"/>
</dbReference>
<organism evidence="1 2">
    <name type="scientific">Bradyrhizobium erythrophlei</name>
    <dbReference type="NCBI Taxonomy" id="1437360"/>
    <lineage>
        <taxon>Bacteria</taxon>
        <taxon>Pseudomonadati</taxon>
        <taxon>Pseudomonadota</taxon>
        <taxon>Alphaproteobacteria</taxon>
        <taxon>Hyphomicrobiales</taxon>
        <taxon>Nitrobacteraceae</taxon>
        <taxon>Bradyrhizobium</taxon>
    </lineage>
</organism>
<dbReference type="AlphaFoldDB" id="A0A1M5JER3"/>
<accession>A0A1M5JER3</accession>
<name>A0A1M5JER3_9BRAD</name>
<sequence>MSSLRPVYAKASPGVMTVGRRSFTEGAKQGSITTGFRG</sequence>
<evidence type="ECO:0000313" key="2">
    <source>
        <dbReference type="Proteomes" id="UP000190675"/>
    </source>
</evidence>
<proteinExistence type="predicted"/>
<reference evidence="1 2" key="1">
    <citation type="submission" date="2016-11" db="EMBL/GenBank/DDBJ databases">
        <authorList>
            <person name="Jaros S."/>
            <person name="Januszkiewicz K."/>
            <person name="Wedrychowicz H."/>
        </authorList>
    </citation>
    <scope>NUCLEOTIDE SEQUENCE [LARGE SCALE GENOMIC DNA]</scope>
    <source>
        <strain evidence="1 2">GAS242</strain>
    </source>
</reference>
<evidence type="ECO:0000313" key="1">
    <source>
        <dbReference type="EMBL" id="SHG39001.1"/>
    </source>
</evidence>
<protein>
    <submittedName>
        <fullName evidence="1">Uncharacterized protein</fullName>
    </submittedName>
</protein>